<comment type="caution">
    <text evidence="1">The sequence shown here is derived from an EMBL/GenBank/DDBJ whole genome shotgun (WGS) entry which is preliminary data.</text>
</comment>
<dbReference type="AlphaFoldDB" id="A0A4E0QLG2"/>
<protein>
    <recommendedName>
        <fullName evidence="3">YgiT-type zinc finger domain-containing protein</fullName>
    </recommendedName>
</protein>
<proteinExistence type="predicted"/>
<accession>A0A4E0QLG2</accession>
<evidence type="ECO:0008006" key="3">
    <source>
        <dbReference type="Google" id="ProtNLM"/>
    </source>
</evidence>
<keyword evidence="2" id="KW-1185">Reference proteome</keyword>
<dbReference type="NCBIfam" id="TIGR03831">
    <property type="entry name" value="YgiT_finger"/>
    <property type="match status" value="1"/>
</dbReference>
<dbReference type="EMBL" id="JSZA02000199">
    <property type="protein sequence ID" value="TGO02183.1"/>
    <property type="molecule type" value="Genomic_DNA"/>
</dbReference>
<name>A0A4E0QLG2_9GAMM</name>
<reference evidence="1 2" key="1">
    <citation type="journal article" date="2016" name="Front. Microbiol.">
        <title>Single-Cell (Meta-)Genomics of a Dimorphic Candidatus Thiomargarita nelsonii Reveals Genomic Plasticity.</title>
        <authorList>
            <person name="Flood B.E."/>
            <person name="Fliss P."/>
            <person name="Jones D.S."/>
            <person name="Dick G.J."/>
            <person name="Jain S."/>
            <person name="Kaster A.K."/>
            <person name="Winkel M."/>
            <person name="Mussmann M."/>
            <person name="Bailey J."/>
        </authorList>
    </citation>
    <scope>NUCLEOTIDE SEQUENCE [LARGE SCALE GENOMIC DNA]</scope>
    <source>
        <strain evidence="1">Hydrate Ridge</strain>
    </source>
</reference>
<dbReference type="InterPro" id="IPR022453">
    <property type="entry name" value="Znf_MqsA-type"/>
</dbReference>
<organism evidence="1 2">
    <name type="scientific">Candidatus Thiomargarita nelsonii</name>
    <dbReference type="NCBI Taxonomy" id="1003181"/>
    <lineage>
        <taxon>Bacteria</taxon>
        <taxon>Pseudomonadati</taxon>
        <taxon>Pseudomonadota</taxon>
        <taxon>Gammaproteobacteria</taxon>
        <taxon>Thiotrichales</taxon>
        <taxon>Thiotrichaceae</taxon>
        <taxon>Thiomargarita</taxon>
    </lineage>
</organism>
<dbReference type="Proteomes" id="UP000030428">
    <property type="component" value="Unassembled WGS sequence"/>
</dbReference>
<evidence type="ECO:0000313" key="1">
    <source>
        <dbReference type="EMBL" id="TGO02183.1"/>
    </source>
</evidence>
<evidence type="ECO:0000313" key="2">
    <source>
        <dbReference type="Proteomes" id="UP000030428"/>
    </source>
</evidence>
<dbReference type="Gene3D" id="3.10.20.860">
    <property type="match status" value="1"/>
</dbReference>
<gene>
    <name evidence="1" type="ORF">PN36_29195</name>
</gene>
<sequence length="78" mass="8946">MNCEFCGGKTKPKEVKRQHWLSGKLYLVENVNAEVCNECGERYFHAKTLDAVDEYLSKKHAVKERLNIEVVSFNPAMA</sequence>